<accession>A0A219B301</accession>
<reference evidence="3" key="1">
    <citation type="submission" date="2017-05" db="EMBL/GenBank/DDBJ databases">
        <authorList>
            <person name="Lin X."/>
        </authorList>
    </citation>
    <scope>NUCLEOTIDE SEQUENCE [LARGE SCALE GENOMIC DNA]</scope>
    <source>
        <strain evidence="3">JLT2012</strain>
    </source>
</reference>
<protein>
    <recommendedName>
        <fullName evidence="4">GDYXXLXY domain-containing protein</fullName>
    </recommendedName>
</protein>
<sequence>MRRLFALTLLLPLAGLAAGIAANEVSLAGADEWRIPIAGYDPRDPVRGQYIDYAYDWTLAGDPEQCAAPEGCIICLEGPPPDGRRGAIRPGSAECPYAVRDIDEDVRFVQGPERQNRLVLRGRIFMDGERAARWERQLREEPMVVVAKLTAGGRLMPLRLDTRQGEKNR</sequence>
<evidence type="ECO:0000313" key="2">
    <source>
        <dbReference type="EMBL" id="OWV32199.1"/>
    </source>
</evidence>
<evidence type="ECO:0008006" key="4">
    <source>
        <dbReference type="Google" id="ProtNLM"/>
    </source>
</evidence>
<dbReference type="InterPro" id="IPR025833">
    <property type="entry name" value="GDYXXLXY"/>
</dbReference>
<evidence type="ECO:0000313" key="3">
    <source>
        <dbReference type="Proteomes" id="UP000198462"/>
    </source>
</evidence>
<organism evidence="2 3">
    <name type="scientific">Pacificimonas flava</name>
    <dbReference type="NCBI Taxonomy" id="1234595"/>
    <lineage>
        <taxon>Bacteria</taxon>
        <taxon>Pseudomonadati</taxon>
        <taxon>Pseudomonadota</taxon>
        <taxon>Alphaproteobacteria</taxon>
        <taxon>Sphingomonadales</taxon>
        <taxon>Sphingosinicellaceae</taxon>
        <taxon>Pacificimonas</taxon>
    </lineage>
</organism>
<keyword evidence="1" id="KW-0732">Signal</keyword>
<dbReference type="Proteomes" id="UP000198462">
    <property type="component" value="Unassembled WGS sequence"/>
</dbReference>
<dbReference type="EMBL" id="NFZT01000001">
    <property type="protein sequence ID" value="OWV32199.1"/>
    <property type="molecule type" value="Genomic_DNA"/>
</dbReference>
<evidence type="ECO:0000256" key="1">
    <source>
        <dbReference type="SAM" id="SignalP"/>
    </source>
</evidence>
<keyword evidence="3" id="KW-1185">Reference proteome</keyword>
<feature type="signal peptide" evidence="1">
    <location>
        <begin position="1"/>
        <end position="17"/>
    </location>
</feature>
<gene>
    <name evidence="2" type="ORF">B5C34_01185</name>
</gene>
<dbReference type="RefSeq" id="WP_172406134.1">
    <property type="nucleotide sequence ID" value="NZ_NFZT01000001.1"/>
</dbReference>
<comment type="caution">
    <text evidence="2">The sequence shown here is derived from an EMBL/GenBank/DDBJ whole genome shotgun (WGS) entry which is preliminary data.</text>
</comment>
<dbReference type="Pfam" id="PF14345">
    <property type="entry name" value="GDYXXLXY"/>
    <property type="match status" value="1"/>
</dbReference>
<feature type="chain" id="PRO_5013256647" description="GDYXXLXY domain-containing protein" evidence="1">
    <location>
        <begin position="18"/>
        <end position="169"/>
    </location>
</feature>
<proteinExistence type="predicted"/>
<name>A0A219B301_9SPHN</name>
<dbReference type="AlphaFoldDB" id="A0A219B301"/>